<feature type="region of interest" description="Disordered" evidence="3">
    <location>
        <begin position="1"/>
        <end position="20"/>
    </location>
</feature>
<evidence type="ECO:0000259" key="4">
    <source>
        <dbReference type="PROSITE" id="PS50106"/>
    </source>
</evidence>
<evidence type="ECO:0000256" key="3">
    <source>
        <dbReference type="SAM" id="MobiDB-lite"/>
    </source>
</evidence>
<dbReference type="AlphaFoldDB" id="A0A6U6E656"/>
<feature type="compositionally biased region" description="Polar residues" evidence="3">
    <location>
        <begin position="992"/>
        <end position="1002"/>
    </location>
</feature>
<evidence type="ECO:0000313" key="5">
    <source>
        <dbReference type="EMBL" id="CAE2342465.1"/>
    </source>
</evidence>
<feature type="compositionally biased region" description="Low complexity" evidence="3">
    <location>
        <begin position="629"/>
        <end position="652"/>
    </location>
</feature>
<feature type="domain" description="PDZ" evidence="4">
    <location>
        <begin position="1064"/>
        <end position="1150"/>
    </location>
</feature>
<dbReference type="InterPro" id="IPR001478">
    <property type="entry name" value="PDZ"/>
</dbReference>
<dbReference type="EMBL" id="HBKN01051852">
    <property type="protein sequence ID" value="CAE2342466.1"/>
    <property type="molecule type" value="Transcribed_RNA"/>
</dbReference>
<dbReference type="EMBL" id="HBKN01051851">
    <property type="protein sequence ID" value="CAE2342465.1"/>
    <property type="molecule type" value="Transcribed_RNA"/>
</dbReference>
<dbReference type="PANTHER" id="PTHR11695:SF294">
    <property type="entry name" value="RETICULON-4-INTERACTING PROTEIN 1, MITOCHONDRIAL"/>
    <property type="match status" value="1"/>
</dbReference>
<dbReference type="SMART" id="SM00829">
    <property type="entry name" value="PKS_ER"/>
    <property type="match status" value="1"/>
</dbReference>
<feature type="compositionally biased region" description="Basic and acidic residues" evidence="3">
    <location>
        <begin position="940"/>
        <end position="962"/>
    </location>
</feature>
<dbReference type="PANTHER" id="PTHR11695">
    <property type="entry name" value="ALCOHOL DEHYDROGENASE RELATED"/>
    <property type="match status" value="1"/>
</dbReference>
<feature type="compositionally biased region" description="Polar residues" evidence="3">
    <location>
        <begin position="1035"/>
        <end position="1054"/>
    </location>
</feature>
<protein>
    <recommendedName>
        <fullName evidence="4">PDZ domain-containing protein</fullName>
    </recommendedName>
</protein>
<dbReference type="InterPro" id="IPR002364">
    <property type="entry name" value="Quin_OxRdtase/zeta-crystal_CS"/>
</dbReference>
<proteinExistence type="predicted"/>
<keyword evidence="2" id="KW-0175">Coiled coil</keyword>
<gene>
    <name evidence="5" type="ORF">GTHE00462_LOCUS40455</name>
    <name evidence="6" type="ORF">GTHE00462_LOCUS40456</name>
</gene>
<dbReference type="Gene3D" id="3.40.50.720">
    <property type="entry name" value="NAD(P)-binding Rossmann-like Domain"/>
    <property type="match status" value="1"/>
</dbReference>
<accession>A0A6U6E656</accession>
<dbReference type="Pfam" id="PF17820">
    <property type="entry name" value="PDZ_6"/>
    <property type="match status" value="1"/>
</dbReference>
<dbReference type="Gene3D" id="3.90.180.10">
    <property type="entry name" value="Medium-chain alcohol dehydrogenases, catalytic domain"/>
    <property type="match status" value="1"/>
</dbReference>
<dbReference type="SMART" id="SM00228">
    <property type="entry name" value="PDZ"/>
    <property type="match status" value="1"/>
</dbReference>
<dbReference type="CDD" id="cd08267">
    <property type="entry name" value="MDR1"/>
    <property type="match status" value="1"/>
</dbReference>
<dbReference type="InterPro" id="IPR041489">
    <property type="entry name" value="PDZ_6"/>
</dbReference>
<dbReference type="InterPro" id="IPR036034">
    <property type="entry name" value="PDZ_sf"/>
</dbReference>
<feature type="compositionally biased region" description="Basic and acidic residues" evidence="3">
    <location>
        <begin position="775"/>
        <end position="784"/>
    </location>
</feature>
<dbReference type="Pfam" id="PF13602">
    <property type="entry name" value="ADH_zinc_N_2"/>
    <property type="match status" value="1"/>
</dbReference>
<evidence type="ECO:0000313" key="6">
    <source>
        <dbReference type="EMBL" id="CAE2342466.1"/>
    </source>
</evidence>
<feature type="region of interest" description="Disordered" evidence="3">
    <location>
        <begin position="750"/>
        <end position="795"/>
    </location>
</feature>
<keyword evidence="1" id="KW-0560">Oxidoreductase</keyword>
<dbReference type="Pfam" id="PF08240">
    <property type="entry name" value="ADH_N"/>
    <property type="match status" value="1"/>
</dbReference>
<evidence type="ECO:0000256" key="1">
    <source>
        <dbReference type="ARBA" id="ARBA00023002"/>
    </source>
</evidence>
<feature type="region of interest" description="Disordered" evidence="3">
    <location>
        <begin position="903"/>
        <end position="1078"/>
    </location>
</feature>
<name>A0A6U6E656_GUITH</name>
<feature type="region of interest" description="Disordered" evidence="3">
    <location>
        <begin position="681"/>
        <end position="727"/>
    </location>
</feature>
<feature type="region of interest" description="Disordered" evidence="3">
    <location>
        <begin position="624"/>
        <end position="653"/>
    </location>
</feature>
<dbReference type="InterPro" id="IPR050700">
    <property type="entry name" value="YIM1/Zinc_Alcohol_DH_Fams"/>
</dbReference>
<dbReference type="GO" id="GO:0016491">
    <property type="term" value="F:oxidoreductase activity"/>
    <property type="evidence" value="ECO:0007669"/>
    <property type="project" value="UniProtKB-KW"/>
</dbReference>
<evidence type="ECO:0000256" key="2">
    <source>
        <dbReference type="SAM" id="Coils"/>
    </source>
</evidence>
<dbReference type="SUPFAM" id="SSF50129">
    <property type="entry name" value="GroES-like"/>
    <property type="match status" value="1"/>
</dbReference>
<dbReference type="SUPFAM" id="SSF50156">
    <property type="entry name" value="PDZ domain-like"/>
    <property type="match status" value="1"/>
</dbReference>
<dbReference type="Gene3D" id="2.30.42.10">
    <property type="match status" value="1"/>
</dbReference>
<sequence length="1169" mass="126103">MAEMSFAPRMRAARGPPTKQEMNEQGLLGVLGLNDTFKFMQGCVASRPIASDSDALLVVDFPERPAKMLAVALPDYGNPALLKTQLCDLPRLPMGKLKPTEVVVEVFASSVNPTDCKQRKGTLSTICPLSLPCILGIDFSGRIVRNGEDSPFNVGDEVFGRQTLDRMRELNGTYAEYCIVDCSDIALKPTNLSHDQAAAVPHACLAAYSSLAHVGNLLEKKRQSDKAVLVLGGSGGVGSFAVQLAKRHFNCYTVASCSKRNMDFVKSLGADEAWDYTDAFFLKSAGLTKFDVILDTVGGDDYWSAFRGSLSHNGVYVTLVGNARHLADEKSVDWGSMLEIRADYLFRQISNKLGAAENYHILTGSQIRSSDLKIISSLLEEGTLRVIVDKTFSIYDIIKAHEYSETHHAVGKIVLQIKQSGADKAGGEQVNGVVMDERWQLPISKSKKKPEASGSNSIGKGVTFDKFNPPGLDSPAQPDKGNQPDFLFSSPTHVGNSAPPPSLHQDDEVAPPAHAVLGGLGLRPGELAAKRSPSVLDARPMGRLGKQTEDIVRGERDRSLLLNGGKEEAYNLSDIFAQKSNSISKGLPLPKGRVEEKEEDADVEDLTARLDALHREVAESAARVQQLKSPASLNQISSSPSPSSSFNASEPSLVRRRIEELSKGERNNSVKIGSVEVKEYDPVASLPRPSDYGQQQQQSWGAHDNEEEEEEEEKPGGSTPQDARGQADMESVIANRRELQAAAEEGGVALGTGNIFNRPSPAELLNSHKRNSTPQERRGADHRGSTPSAHDLISYEGILRKKKDDHKRFEDPYKQAFSATLKDGVLSIRPLQAASLAGEDESYDLRTWRLLPRSDKLDRFSLTRGISSSSADQSSGVSFKAESKNDCGLWVDAIKSNIAALRKAPQANGSSPAPPPLHNGQETGDLKSSSPPDDSPLVGRAERAAKKRAEYLASHTPEKSADGDGGQRVNEVTPQALPPLRTDVMPAEIVISNRSGEQQNKSMAPESASMAQLMSRQTEVNGRGAGGREEENTSVKEPSSKAFQPESSSYTELQARQGAVPTRAQPIQPPSSSSPAGVGIIFKESRRNSATALVVKGLAAGGPAERSGMIQVGDILLKVDGQDVNSTEIASQLILGQKGSQISMTFKRFAQDKVHKFTITLTRGAPQAA</sequence>
<dbReference type="PROSITE" id="PS50106">
    <property type="entry name" value="PDZ"/>
    <property type="match status" value="1"/>
</dbReference>
<dbReference type="InterPro" id="IPR036291">
    <property type="entry name" value="NAD(P)-bd_dom_sf"/>
</dbReference>
<feature type="region of interest" description="Disordered" evidence="3">
    <location>
        <begin position="441"/>
        <end position="509"/>
    </location>
</feature>
<reference evidence="6" key="1">
    <citation type="submission" date="2021-01" db="EMBL/GenBank/DDBJ databases">
        <authorList>
            <person name="Corre E."/>
            <person name="Pelletier E."/>
            <person name="Niang G."/>
            <person name="Scheremetjew M."/>
            <person name="Finn R."/>
            <person name="Kale V."/>
            <person name="Holt S."/>
            <person name="Cochrane G."/>
            <person name="Meng A."/>
            <person name="Brown T."/>
            <person name="Cohen L."/>
        </authorList>
    </citation>
    <scope>NUCLEOTIDE SEQUENCE</scope>
    <source>
        <strain evidence="6">CCMP 2712</strain>
    </source>
</reference>
<dbReference type="SUPFAM" id="SSF51735">
    <property type="entry name" value="NAD(P)-binding Rossmann-fold domains"/>
    <property type="match status" value="1"/>
</dbReference>
<dbReference type="InterPro" id="IPR011032">
    <property type="entry name" value="GroES-like_sf"/>
</dbReference>
<feature type="compositionally biased region" description="Polar residues" evidence="3">
    <location>
        <begin position="1009"/>
        <end position="1018"/>
    </location>
</feature>
<dbReference type="InterPro" id="IPR020843">
    <property type="entry name" value="ER"/>
</dbReference>
<feature type="coiled-coil region" evidence="2">
    <location>
        <begin position="596"/>
        <end position="623"/>
    </location>
</feature>
<dbReference type="GO" id="GO:0008270">
    <property type="term" value="F:zinc ion binding"/>
    <property type="evidence" value="ECO:0007669"/>
    <property type="project" value="InterPro"/>
</dbReference>
<dbReference type="InterPro" id="IPR013154">
    <property type="entry name" value="ADH-like_N"/>
</dbReference>
<dbReference type="PROSITE" id="PS01162">
    <property type="entry name" value="QOR_ZETA_CRYSTAL"/>
    <property type="match status" value="1"/>
</dbReference>
<organism evidence="6">
    <name type="scientific">Guillardia theta</name>
    <name type="common">Cryptophyte</name>
    <name type="synonym">Cryptomonas phi</name>
    <dbReference type="NCBI Taxonomy" id="55529"/>
    <lineage>
        <taxon>Eukaryota</taxon>
        <taxon>Cryptophyceae</taxon>
        <taxon>Pyrenomonadales</taxon>
        <taxon>Geminigeraceae</taxon>
        <taxon>Guillardia</taxon>
    </lineage>
</organism>